<evidence type="ECO:0000313" key="6">
    <source>
        <dbReference type="EMBL" id="VDP89765.1"/>
    </source>
</evidence>
<proteinExistence type="predicted"/>
<dbReference type="Gene3D" id="2.130.10.10">
    <property type="entry name" value="YVTN repeat-like/Quinoprotein amine dehydrogenase"/>
    <property type="match status" value="1"/>
</dbReference>
<dbReference type="WBParaSite" id="ECPE_0001252901-mRNA-1">
    <property type="protein sequence ID" value="ECPE_0001252901-mRNA-1"/>
    <property type="gene ID" value="ECPE_0001252901"/>
</dbReference>
<keyword evidence="3" id="KW-0833">Ubl conjugation pathway</keyword>
<dbReference type="InterPro" id="IPR024789">
    <property type="entry name" value="APC4"/>
</dbReference>
<evidence type="ECO:0000256" key="1">
    <source>
        <dbReference type="ARBA" id="ARBA00022618"/>
    </source>
</evidence>
<dbReference type="InterPro" id="IPR024977">
    <property type="entry name" value="Apc4-like_WD40_dom"/>
</dbReference>
<organism evidence="8">
    <name type="scientific">Echinostoma caproni</name>
    <dbReference type="NCBI Taxonomy" id="27848"/>
    <lineage>
        <taxon>Eukaryota</taxon>
        <taxon>Metazoa</taxon>
        <taxon>Spiralia</taxon>
        <taxon>Lophotrochozoa</taxon>
        <taxon>Platyhelminthes</taxon>
        <taxon>Trematoda</taxon>
        <taxon>Digenea</taxon>
        <taxon>Plagiorchiida</taxon>
        <taxon>Echinostomata</taxon>
        <taxon>Echinostomatoidea</taxon>
        <taxon>Echinostomatidae</taxon>
        <taxon>Echinostoma</taxon>
    </lineage>
</organism>
<evidence type="ECO:0000313" key="7">
    <source>
        <dbReference type="Proteomes" id="UP000272942"/>
    </source>
</evidence>
<dbReference type="AlphaFoldDB" id="A0A183AZV8"/>
<reference evidence="8" key="1">
    <citation type="submission" date="2016-06" db="UniProtKB">
        <authorList>
            <consortium name="WormBaseParasite"/>
        </authorList>
    </citation>
    <scope>IDENTIFICATION</scope>
</reference>
<gene>
    <name evidence="6" type="ORF">ECPE_LOCUS12493</name>
</gene>
<dbReference type="GO" id="GO:0070979">
    <property type="term" value="P:protein K11-linked ubiquitination"/>
    <property type="evidence" value="ECO:0007669"/>
    <property type="project" value="TreeGrafter"/>
</dbReference>
<keyword evidence="2" id="KW-0498">Mitosis</keyword>
<dbReference type="Proteomes" id="UP000272942">
    <property type="component" value="Unassembled WGS sequence"/>
</dbReference>
<accession>A0A183AZV8</accession>
<dbReference type="PANTHER" id="PTHR13260:SF0">
    <property type="entry name" value="ANAPHASE-PROMOTING COMPLEX SUBUNIT 4"/>
    <property type="match status" value="1"/>
</dbReference>
<dbReference type="GO" id="GO:0034399">
    <property type="term" value="C:nuclear periphery"/>
    <property type="evidence" value="ECO:0007669"/>
    <property type="project" value="TreeGrafter"/>
</dbReference>
<dbReference type="OrthoDB" id="2110451at2759"/>
<name>A0A183AZV8_9TREM</name>
<dbReference type="EMBL" id="UZAN01052961">
    <property type="protein sequence ID" value="VDP89765.1"/>
    <property type="molecule type" value="Genomic_DNA"/>
</dbReference>
<evidence type="ECO:0000259" key="5">
    <source>
        <dbReference type="Pfam" id="PF12894"/>
    </source>
</evidence>
<dbReference type="GO" id="GO:0005680">
    <property type="term" value="C:anaphase-promoting complex"/>
    <property type="evidence" value="ECO:0007669"/>
    <property type="project" value="InterPro"/>
</dbReference>
<dbReference type="SUPFAM" id="SSF50978">
    <property type="entry name" value="WD40 repeat-like"/>
    <property type="match status" value="1"/>
</dbReference>
<dbReference type="GO" id="GO:0051301">
    <property type="term" value="P:cell division"/>
    <property type="evidence" value="ECO:0007669"/>
    <property type="project" value="UniProtKB-KW"/>
</dbReference>
<protein>
    <submittedName>
        <fullName evidence="8">ANAPC4_WD40 domain-containing protein</fullName>
    </submittedName>
</protein>
<evidence type="ECO:0000256" key="4">
    <source>
        <dbReference type="ARBA" id="ARBA00023306"/>
    </source>
</evidence>
<keyword evidence="4" id="KW-0131">Cell cycle</keyword>
<evidence type="ECO:0000256" key="2">
    <source>
        <dbReference type="ARBA" id="ARBA00022776"/>
    </source>
</evidence>
<dbReference type="SMART" id="SM00320">
    <property type="entry name" value="WD40"/>
    <property type="match status" value="2"/>
</dbReference>
<reference evidence="6 7" key="2">
    <citation type="submission" date="2018-11" db="EMBL/GenBank/DDBJ databases">
        <authorList>
            <consortium name="Pathogen Informatics"/>
        </authorList>
    </citation>
    <scope>NUCLEOTIDE SEQUENCE [LARGE SCALE GENOMIC DNA]</scope>
    <source>
        <strain evidence="6 7">Egypt</strain>
    </source>
</reference>
<feature type="domain" description="Anaphase-promoting complex subunit 4-like WD40" evidence="5">
    <location>
        <begin position="51"/>
        <end position="136"/>
    </location>
</feature>
<dbReference type="InterPro" id="IPR015943">
    <property type="entry name" value="WD40/YVTN_repeat-like_dom_sf"/>
</dbReference>
<dbReference type="InterPro" id="IPR036322">
    <property type="entry name" value="WD40_repeat_dom_sf"/>
</dbReference>
<keyword evidence="1" id="KW-0132">Cell division</keyword>
<dbReference type="GO" id="GO:0031145">
    <property type="term" value="P:anaphase-promoting complex-dependent catabolic process"/>
    <property type="evidence" value="ECO:0007669"/>
    <property type="project" value="InterPro"/>
</dbReference>
<evidence type="ECO:0000313" key="8">
    <source>
        <dbReference type="WBParaSite" id="ECPE_0001252901-mRNA-1"/>
    </source>
</evidence>
<sequence>MAYCLSNIEYADDMVLLFEDPAYKYLPMAGDFSYCAVQTKQISKHKISVCSWSPKTDLIALGSQTGCVSVHRYKMSCIWESAHADLGAVTCLAWRSDGQSLCASHASGTVHLYLTNDGFIYHTITLPTAVTHLSWIGHSLDSKSVPITNAISLFPDLNALTMFKSLVSHAQQLRTLSVHSSSVRVCKLLLDWSFSQICVSWEDMILEVDAKFTKYGRDRLAQNKVNATATIYGIRSTVP</sequence>
<dbReference type="InterPro" id="IPR001680">
    <property type="entry name" value="WD40_rpt"/>
</dbReference>
<keyword evidence="7" id="KW-1185">Reference proteome</keyword>
<evidence type="ECO:0000256" key="3">
    <source>
        <dbReference type="ARBA" id="ARBA00022786"/>
    </source>
</evidence>
<dbReference type="Pfam" id="PF12894">
    <property type="entry name" value="ANAPC4_WD40"/>
    <property type="match status" value="1"/>
</dbReference>
<dbReference type="PANTHER" id="PTHR13260">
    <property type="entry name" value="ANAPHASE PROMOTING COMPLEX SUBUNIT 4 APC4"/>
    <property type="match status" value="1"/>
</dbReference>